<dbReference type="SUPFAM" id="SSF56935">
    <property type="entry name" value="Porins"/>
    <property type="match status" value="1"/>
</dbReference>
<evidence type="ECO:0000256" key="2">
    <source>
        <dbReference type="ARBA" id="ARBA00022448"/>
    </source>
</evidence>
<feature type="signal peptide" evidence="6">
    <location>
        <begin position="1"/>
        <end position="20"/>
    </location>
</feature>
<name>A0ABN8EHL5_9GAMM</name>
<keyword evidence="8" id="KW-1185">Reference proteome</keyword>
<comment type="similarity">
    <text evidence="1">Belongs to the alphaproteobacteria porin family.</text>
</comment>
<evidence type="ECO:0000256" key="5">
    <source>
        <dbReference type="SAM" id="Coils"/>
    </source>
</evidence>
<keyword evidence="5" id="KW-0175">Coiled coil</keyword>
<sequence length="421" mass="45228">MLRQIAPIALAVVAANSAFAQETTSASVDDLQAQIDALRAEVAESNTNAKSSDNNTMEIAGSKVKFGGFVRLTANQTSGDNGLAYTNGFNPVVMDPNASNNGDQSEFSASESRVNMEILTDSRFGTVRTFVEVDAVDTIRLRHAFFEVNGFTFGQTDTTFGDSSAWPADQVDFQGPLSIYSHRRAQIAYSADFDSGFSYTASLVQASTDLGGDVTDIESLNSDRPDVVATIKQSGDWGHIALSGAYTSARTNTAELDSSSRIDGYAAQIGTSINMPWNGSIAASYSYSDGSNEYIYALNGMDGYSYAVVDGKAETIATSGWTVAYNQSLTETISGSVYYSYIDIDNEGLNQSQLTDSNATVTDSSYMGASVFWQADTNMKFGAEYLYGENSHMKNALDLDNGERLEDGKGSTVNFLAQYSF</sequence>
<proteinExistence type="inferred from homology"/>
<comment type="caution">
    <text evidence="7">The sequence shown here is derived from an EMBL/GenBank/DDBJ whole genome shotgun (WGS) entry which is preliminary data.</text>
</comment>
<feature type="chain" id="PRO_5046259513" description="Porin" evidence="6">
    <location>
        <begin position="21"/>
        <end position="421"/>
    </location>
</feature>
<keyword evidence="3" id="KW-0406">Ion transport</keyword>
<protein>
    <recommendedName>
        <fullName evidence="9">Porin</fullName>
    </recommendedName>
</protein>
<keyword evidence="6" id="KW-0732">Signal</keyword>
<dbReference type="Proteomes" id="UP000838100">
    <property type="component" value="Unassembled WGS sequence"/>
</dbReference>
<keyword evidence="3" id="KW-0812">Transmembrane</keyword>
<dbReference type="InterPro" id="IPR003684">
    <property type="entry name" value="Porin_alphabac"/>
</dbReference>
<evidence type="ECO:0000313" key="7">
    <source>
        <dbReference type="EMBL" id="CAH0991832.1"/>
    </source>
</evidence>
<evidence type="ECO:0000256" key="3">
    <source>
        <dbReference type="ARBA" id="ARBA00023114"/>
    </source>
</evidence>
<evidence type="ECO:0000256" key="4">
    <source>
        <dbReference type="ARBA" id="ARBA00023136"/>
    </source>
</evidence>
<evidence type="ECO:0008006" key="9">
    <source>
        <dbReference type="Google" id="ProtNLM"/>
    </source>
</evidence>
<dbReference type="EMBL" id="CAKLPX010000002">
    <property type="protein sequence ID" value="CAH0991832.1"/>
    <property type="molecule type" value="Genomic_DNA"/>
</dbReference>
<evidence type="ECO:0000256" key="6">
    <source>
        <dbReference type="SAM" id="SignalP"/>
    </source>
</evidence>
<dbReference type="RefSeq" id="WP_237444534.1">
    <property type="nucleotide sequence ID" value="NZ_CAKLPX010000002.1"/>
</dbReference>
<organism evidence="7 8">
    <name type="scientific">Sinobacterium norvegicum</name>
    <dbReference type="NCBI Taxonomy" id="1641715"/>
    <lineage>
        <taxon>Bacteria</taxon>
        <taxon>Pseudomonadati</taxon>
        <taxon>Pseudomonadota</taxon>
        <taxon>Gammaproteobacteria</taxon>
        <taxon>Cellvibrionales</taxon>
        <taxon>Spongiibacteraceae</taxon>
        <taxon>Sinobacterium</taxon>
    </lineage>
</organism>
<keyword evidence="3" id="KW-0626">Porin</keyword>
<evidence type="ECO:0000256" key="1">
    <source>
        <dbReference type="ARBA" id="ARBA00009521"/>
    </source>
</evidence>
<reference evidence="7" key="1">
    <citation type="submission" date="2021-12" db="EMBL/GenBank/DDBJ databases">
        <authorList>
            <person name="Rodrigo-Torres L."/>
            <person name="Arahal R. D."/>
            <person name="Lucena T."/>
        </authorList>
    </citation>
    <scope>NUCLEOTIDE SEQUENCE</scope>
    <source>
        <strain evidence="7">CECT 8267</strain>
    </source>
</reference>
<gene>
    <name evidence="7" type="ORF">SIN8267_01947</name>
</gene>
<keyword evidence="4" id="KW-0472">Membrane</keyword>
<accession>A0ABN8EHL5</accession>
<feature type="coiled-coil region" evidence="5">
    <location>
        <begin position="21"/>
        <end position="55"/>
    </location>
</feature>
<evidence type="ECO:0000313" key="8">
    <source>
        <dbReference type="Proteomes" id="UP000838100"/>
    </source>
</evidence>
<keyword evidence="2" id="KW-0813">Transport</keyword>
<dbReference type="Pfam" id="PF02530">
    <property type="entry name" value="Porin_2"/>
    <property type="match status" value="1"/>
</dbReference>